<dbReference type="EMBL" id="JAEHFL010000017">
    <property type="protein sequence ID" value="MBK3428958.1"/>
    <property type="molecule type" value="Genomic_DNA"/>
</dbReference>
<feature type="transmembrane region" description="Helical" evidence="1">
    <location>
        <begin position="50"/>
        <end position="69"/>
    </location>
</feature>
<evidence type="ECO:0000313" key="2">
    <source>
        <dbReference type="EMBL" id="MBK3428958.1"/>
    </source>
</evidence>
<organism evidence="2 3">
    <name type="scientific">Corynebacterium tuberculostearicum</name>
    <dbReference type="NCBI Taxonomy" id="38304"/>
    <lineage>
        <taxon>Bacteria</taxon>
        <taxon>Bacillati</taxon>
        <taxon>Actinomycetota</taxon>
        <taxon>Actinomycetes</taxon>
        <taxon>Mycobacteriales</taxon>
        <taxon>Corynebacteriaceae</taxon>
        <taxon>Corynebacterium</taxon>
    </lineage>
</organism>
<proteinExistence type="predicted"/>
<dbReference type="RefSeq" id="WP_200436246.1">
    <property type="nucleotide sequence ID" value="NZ_JAEHFL010000017.1"/>
</dbReference>
<comment type="caution">
    <text evidence="2">The sequence shown here is derived from an EMBL/GenBank/DDBJ whole genome shotgun (WGS) entry which is preliminary data.</text>
</comment>
<evidence type="ECO:0000313" key="3">
    <source>
        <dbReference type="Proteomes" id="UP000603369"/>
    </source>
</evidence>
<dbReference type="Proteomes" id="UP000603369">
    <property type="component" value="Unassembled WGS sequence"/>
</dbReference>
<accession>A0A8I1I3P4</accession>
<reference evidence="2 3" key="1">
    <citation type="submission" date="2020-12" db="EMBL/GenBank/DDBJ databases">
        <title>Draft genome sequence of the commensal strain Corynebacterium tuberculostearicum MFP09/CIP 102622 isolated from human skin.</title>
        <authorList>
            <person name="Boukerb A.M."/>
            <person name="Janvier X."/>
            <person name="Feuilloley M.G.J."/>
            <person name="Groboillot A."/>
        </authorList>
    </citation>
    <scope>NUCLEOTIDE SEQUENCE [LARGE SCALE GENOMIC DNA]</scope>
    <source>
        <strain evidence="2 3">CIP 102622</strain>
    </source>
</reference>
<sequence length="88" mass="8988">MGPGTDGIAEATRQSAGFAIAVLRAQGGHSPFGEQTSVVVQALSDGMTGAARYSLLAATAFLALGFIGAMRVRHAANEGEAAKREKLK</sequence>
<keyword evidence="1" id="KW-0812">Transmembrane</keyword>
<keyword evidence="1" id="KW-0472">Membrane</keyword>
<gene>
    <name evidence="2" type="ORF">JDP02_10635</name>
</gene>
<dbReference type="AlphaFoldDB" id="A0A8I1I3P4"/>
<keyword evidence="1" id="KW-1133">Transmembrane helix</keyword>
<name>A0A8I1I3P4_9CORY</name>
<protein>
    <submittedName>
        <fullName evidence="2">Uncharacterized protein</fullName>
    </submittedName>
</protein>
<keyword evidence="3" id="KW-1185">Reference proteome</keyword>
<evidence type="ECO:0000256" key="1">
    <source>
        <dbReference type="SAM" id="Phobius"/>
    </source>
</evidence>